<dbReference type="EMBL" id="LWDE02002284">
    <property type="protein sequence ID" value="KAE8238083.1"/>
    <property type="molecule type" value="Genomic_DNA"/>
</dbReference>
<dbReference type="GO" id="GO:0098552">
    <property type="term" value="C:side of membrane"/>
    <property type="evidence" value="ECO:0007669"/>
    <property type="project" value="UniProtKB-KW"/>
</dbReference>
<gene>
    <name evidence="13" type="ORF">A4X06_0g9004</name>
</gene>
<keyword evidence="7" id="KW-0449">Lipoprotein</keyword>
<keyword evidence="6" id="KW-0170">Cobalt</keyword>
<keyword evidence="3" id="KW-0336">GPI-anchor</keyword>
<comment type="catalytic activity">
    <reaction evidence="10">
        <text>[(1-&gt;4)-N-acetyl-beta-D-glucosaminyl](n) + n H2O = chitosan + n acetate</text>
        <dbReference type="Rhea" id="RHEA:10464"/>
        <dbReference type="Rhea" id="RHEA-COMP:9593"/>
        <dbReference type="Rhea" id="RHEA-COMP:9597"/>
        <dbReference type="ChEBI" id="CHEBI:15377"/>
        <dbReference type="ChEBI" id="CHEBI:17029"/>
        <dbReference type="ChEBI" id="CHEBI:30089"/>
        <dbReference type="ChEBI" id="CHEBI:57704"/>
        <dbReference type="EC" id="3.5.1.41"/>
    </reaction>
    <physiologicalReaction direction="left-to-right" evidence="10">
        <dbReference type="Rhea" id="RHEA:10465"/>
    </physiologicalReaction>
</comment>
<organism evidence="13 14">
    <name type="scientific">Tilletia controversa</name>
    <name type="common">dwarf bunt fungus</name>
    <dbReference type="NCBI Taxonomy" id="13291"/>
    <lineage>
        <taxon>Eukaryota</taxon>
        <taxon>Fungi</taxon>
        <taxon>Dikarya</taxon>
        <taxon>Basidiomycota</taxon>
        <taxon>Ustilaginomycotina</taxon>
        <taxon>Exobasidiomycetes</taxon>
        <taxon>Tilletiales</taxon>
        <taxon>Tilletiaceae</taxon>
        <taxon>Tilletia</taxon>
    </lineage>
</organism>
<dbReference type="PANTHER" id="PTHR10587">
    <property type="entry name" value="GLYCOSYL TRANSFERASE-RELATED"/>
    <property type="match status" value="1"/>
</dbReference>
<evidence type="ECO:0000256" key="10">
    <source>
        <dbReference type="ARBA" id="ARBA00048494"/>
    </source>
</evidence>
<dbReference type="PANTHER" id="PTHR10587:SF135">
    <property type="entry name" value="CHITIN DEACETYLASE 3"/>
    <property type="match status" value="1"/>
</dbReference>
<feature type="region of interest" description="Disordered" evidence="11">
    <location>
        <begin position="190"/>
        <end position="251"/>
    </location>
</feature>
<keyword evidence="5" id="KW-0119">Carbohydrate metabolism</keyword>
<accession>A0A8X7SSK1</accession>
<evidence type="ECO:0000256" key="8">
    <source>
        <dbReference type="ARBA" id="ARBA00023326"/>
    </source>
</evidence>
<dbReference type="GO" id="GO:0006032">
    <property type="term" value="P:chitin catabolic process"/>
    <property type="evidence" value="ECO:0007669"/>
    <property type="project" value="UniProtKB-KW"/>
</dbReference>
<feature type="compositionally biased region" description="Polar residues" evidence="11">
    <location>
        <begin position="1"/>
        <end position="11"/>
    </location>
</feature>
<keyword evidence="3" id="KW-0325">Glycoprotein</keyword>
<feature type="compositionally biased region" description="Low complexity" evidence="11">
    <location>
        <begin position="232"/>
        <end position="246"/>
    </location>
</feature>
<dbReference type="InterPro" id="IPR011330">
    <property type="entry name" value="Glyco_hydro/deAcase_b/a-brl"/>
</dbReference>
<evidence type="ECO:0000256" key="7">
    <source>
        <dbReference type="ARBA" id="ARBA00023288"/>
    </source>
</evidence>
<comment type="subcellular location">
    <subcellularLocation>
        <location evidence="2">Cell membrane</location>
        <topology evidence="2">Lipid-anchor</topology>
        <topology evidence="2">GPI-anchor</topology>
    </subcellularLocation>
</comment>
<dbReference type="Proteomes" id="UP000077684">
    <property type="component" value="Unassembled WGS sequence"/>
</dbReference>
<keyword evidence="14" id="KW-1185">Reference proteome</keyword>
<evidence type="ECO:0000256" key="3">
    <source>
        <dbReference type="ARBA" id="ARBA00022622"/>
    </source>
</evidence>
<evidence type="ECO:0000256" key="5">
    <source>
        <dbReference type="ARBA" id="ARBA00023277"/>
    </source>
</evidence>
<evidence type="ECO:0000259" key="12">
    <source>
        <dbReference type="Pfam" id="PF01522"/>
    </source>
</evidence>
<dbReference type="EC" id="3.5.1.41" evidence="9"/>
<reference evidence="13" key="2">
    <citation type="journal article" date="2019" name="IMA Fungus">
        <title>Genome sequencing and comparison of five Tilletia species to identify candidate genes for the detection of regulated species infecting wheat.</title>
        <authorList>
            <person name="Nguyen H.D.T."/>
            <person name="Sultana T."/>
            <person name="Kesanakurti P."/>
            <person name="Hambleton S."/>
        </authorList>
    </citation>
    <scope>NUCLEOTIDE SEQUENCE</scope>
    <source>
        <strain evidence="13">DAOMC 236426</strain>
    </source>
</reference>
<sequence>MRNTQSPQIRNRPTPRHLNQPFRLRSQSDRQSITLHEDHGRLIRVAAGHSWATPTSSPYAHGRRTSDAGSGPNNIPKAPDEYSGINVEDGLNPPSPTPYNFFAQQKTAATIFLIGGNFPANPDAIKQAQFLYGADLGFHAWYHTVQTPLSNENIVAELGWRVRPRQRTASSAAALPEVTVFAPQPIPTLVPRATQEGVPPAAAATSPKPKTDSNKPVGPVACCPASTPVPPAASQSDPDSPSPHTSSSHHHQPRLLLHMLVSAIHPLQAVERQTKRATNLTALWRPPSLLCPLASSRRPLRHPVWPPAPEAQPPSAASPKQMPASGWTPEQEKKPRPPWPVAPEASAAISDALDPFEELEANLSPASTSAASVSSSGLSASSLAGARLVTIYLHKVSLGIWPVLISGSAPLPPDDMAMSPDGALDLDEAAAASEQADTQGRRPATQKRMPSLDEHHARHSLRAALQEALDETRSATSNTSSGGGLSDSGRRRAHVLKQRRDSEVENTSIFSTGSDDSDTVLGPRFSTITTREGPQAEDVADELQSQRRHHRRLASSPAG</sequence>
<evidence type="ECO:0000256" key="6">
    <source>
        <dbReference type="ARBA" id="ARBA00023285"/>
    </source>
</evidence>
<evidence type="ECO:0000256" key="9">
    <source>
        <dbReference type="ARBA" id="ARBA00024056"/>
    </source>
</evidence>
<dbReference type="Pfam" id="PF01522">
    <property type="entry name" value="Polysacc_deac_1"/>
    <property type="match status" value="1"/>
</dbReference>
<feature type="region of interest" description="Disordered" evidence="11">
    <location>
        <begin position="430"/>
        <end position="559"/>
    </location>
</feature>
<feature type="compositionally biased region" description="Low complexity" evidence="11">
    <location>
        <begin position="313"/>
        <end position="325"/>
    </location>
</feature>
<evidence type="ECO:0000256" key="1">
    <source>
        <dbReference type="ARBA" id="ARBA00001941"/>
    </source>
</evidence>
<name>A0A8X7SSK1_9BASI</name>
<protein>
    <recommendedName>
        <fullName evidence="9">chitin deacetylase</fullName>
        <ecNumber evidence="9">3.5.1.41</ecNumber>
    </recommendedName>
</protein>
<dbReference type="AlphaFoldDB" id="A0A8X7SSK1"/>
<reference evidence="13" key="1">
    <citation type="submission" date="2016-04" db="EMBL/GenBank/DDBJ databases">
        <authorList>
            <person name="Nguyen H.D."/>
            <person name="Samba Siva P."/>
            <person name="Cullis J."/>
            <person name="Levesque C.A."/>
            <person name="Hambleton S."/>
        </authorList>
    </citation>
    <scope>NUCLEOTIDE SEQUENCE</scope>
    <source>
        <strain evidence="13">DAOMC 236426</strain>
    </source>
</reference>
<dbReference type="InterPro" id="IPR050248">
    <property type="entry name" value="Polysacc_deacetylase_ArnD"/>
</dbReference>
<dbReference type="Gene3D" id="3.20.20.370">
    <property type="entry name" value="Glycoside hydrolase/deacetylase"/>
    <property type="match status" value="1"/>
</dbReference>
<feature type="region of interest" description="Disordered" evidence="11">
    <location>
        <begin position="53"/>
        <end position="90"/>
    </location>
</feature>
<feature type="compositionally biased region" description="Low complexity" evidence="11">
    <location>
        <begin position="199"/>
        <end position="208"/>
    </location>
</feature>
<dbReference type="GO" id="GO:0005886">
    <property type="term" value="C:plasma membrane"/>
    <property type="evidence" value="ECO:0007669"/>
    <property type="project" value="UniProtKB-SubCell"/>
</dbReference>
<keyword evidence="3" id="KW-0472">Membrane</keyword>
<dbReference type="GO" id="GO:0004099">
    <property type="term" value="F:chitin deacetylase activity"/>
    <property type="evidence" value="ECO:0007669"/>
    <property type="project" value="UniProtKB-EC"/>
</dbReference>
<comment type="cofactor">
    <cofactor evidence="1">
        <name>Co(2+)</name>
        <dbReference type="ChEBI" id="CHEBI:48828"/>
    </cofactor>
</comment>
<evidence type="ECO:0000256" key="2">
    <source>
        <dbReference type="ARBA" id="ARBA00004609"/>
    </source>
</evidence>
<keyword evidence="4" id="KW-0146">Chitin degradation</keyword>
<dbReference type="SUPFAM" id="SSF88713">
    <property type="entry name" value="Glycoside hydrolase/deacetylase"/>
    <property type="match status" value="1"/>
</dbReference>
<proteinExistence type="predicted"/>
<feature type="domain" description="NodB homology" evidence="12">
    <location>
        <begin position="80"/>
        <end position="160"/>
    </location>
</feature>
<dbReference type="InterPro" id="IPR002509">
    <property type="entry name" value="NODB_dom"/>
</dbReference>
<evidence type="ECO:0000313" key="14">
    <source>
        <dbReference type="Proteomes" id="UP000077684"/>
    </source>
</evidence>
<dbReference type="GO" id="GO:0009272">
    <property type="term" value="P:fungal-type cell wall biogenesis"/>
    <property type="evidence" value="ECO:0007669"/>
    <property type="project" value="UniProtKB-ARBA"/>
</dbReference>
<feature type="region of interest" description="Disordered" evidence="11">
    <location>
        <begin position="301"/>
        <end position="343"/>
    </location>
</feature>
<evidence type="ECO:0000256" key="4">
    <source>
        <dbReference type="ARBA" id="ARBA00023024"/>
    </source>
</evidence>
<evidence type="ECO:0000256" key="11">
    <source>
        <dbReference type="SAM" id="MobiDB-lite"/>
    </source>
</evidence>
<keyword evidence="8" id="KW-0624">Polysaccharide degradation</keyword>
<dbReference type="GO" id="GO:0000272">
    <property type="term" value="P:polysaccharide catabolic process"/>
    <property type="evidence" value="ECO:0007669"/>
    <property type="project" value="UniProtKB-KW"/>
</dbReference>
<feature type="region of interest" description="Disordered" evidence="11">
    <location>
        <begin position="1"/>
        <end position="30"/>
    </location>
</feature>
<evidence type="ECO:0000313" key="13">
    <source>
        <dbReference type="EMBL" id="KAE8238083.1"/>
    </source>
</evidence>
<comment type="caution">
    <text evidence="13">The sequence shown here is derived from an EMBL/GenBank/DDBJ whole genome shotgun (WGS) entry which is preliminary data.</text>
</comment>
<feature type="compositionally biased region" description="Polar residues" evidence="11">
    <location>
        <begin position="505"/>
        <end position="514"/>
    </location>
</feature>